<dbReference type="CDD" id="cd11296">
    <property type="entry name" value="O-FucT_like"/>
    <property type="match status" value="1"/>
</dbReference>
<comment type="caution">
    <text evidence="4">The sequence shown here is derived from an EMBL/GenBank/DDBJ whole genome shotgun (WGS) entry which is preliminary data.</text>
</comment>
<dbReference type="OrthoDB" id="423313at2759"/>
<proteinExistence type="predicted"/>
<keyword evidence="2" id="KW-0294">Fucose metabolism</keyword>
<evidence type="ECO:0000256" key="1">
    <source>
        <dbReference type="ARBA" id="ARBA00022679"/>
    </source>
</evidence>
<keyword evidence="5" id="KW-1185">Reference proteome</keyword>
<evidence type="ECO:0000313" key="4">
    <source>
        <dbReference type="EMBL" id="RXW21218.1"/>
    </source>
</evidence>
<dbReference type="Pfam" id="PF10250">
    <property type="entry name" value="O-FucT"/>
    <property type="match status" value="1"/>
</dbReference>
<evidence type="ECO:0000313" key="5">
    <source>
        <dbReference type="Proteomes" id="UP000290288"/>
    </source>
</evidence>
<evidence type="ECO:0000256" key="3">
    <source>
        <dbReference type="ARBA" id="ARBA00023277"/>
    </source>
</evidence>
<accession>A0A4V1Q486</accession>
<protein>
    <submittedName>
        <fullName evidence="4">Uncharacterized protein</fullName>
    </submittedName>
</protein>
<reference evidence="4 5" key="1">
    <citation type="submission" date="2019-01" db="EMBL/GenBank/DDBJ databases">
        <title>Draft genome sequence of Psathyrella aberdarensis IHI B618.</title>
        <authorList>
            <person name="Buettner E."/>
            <person name="Kellner H."/>
        </authorList>
    </citation>
    <scope>NUCLEOTIDE SEQUENCE [LARGE SCALE GENOMIC DNA]</scope>
    <source>
        <strain evidence="4 5">IHI B618</strain>
    </source>
</reference>
<dbReference type="Proteomes" id="UP000290288">
    <property type="component" value="Unassembled WGS sequence"/>
</dbReference>
<evidence type="ECO:0000256" key="2">
    <source>
        <dbReference type="ARBA" id="ARBA00023253"/>
    </source>
</evidence>
<keyword evidence="3" id="KW-0119">Carbohydrate metabolism</keyword>
<dbReference type="GO" id="GO:0016740">
    <property type="term" value="F:transferase activity"/>
    <property type="evidence" value="ECO:0007669"/>
    <property type="project" value="UniProtKB-KW"/>
</dbReference>
<sequence length="372" mass="42187">MVYLGHLSRRIPIVPPFVPQSHISSNAGILAFGDVYNLTNLRDALKYPILEWSDVKILSPNASAGQRVSRRADEGVELSTFTAEPEPFGCWSLRQPNLNIPIRVPRTEKVLNVDMSFTRVPRMAFLTDNPGDPNTRFPALAALIAPEYPHPDGRNLPLLEPSLLGAKLPPEQQLACFDFLYWMTSGFAGYEIEWRWSLAWNTVGTHLTFTDSLMDITKGYLRRALSLPEDSAVPPMITIHIRRGDFRNHCKSGAKPPCYAPLTRYRDLAEKLQRQIFKTQNIHVTSVFVASDERNLTFWQEIQSFGWTYFNHTTERTTERLGEWYPILIDKVALSFGVSFVGTAGSTFSILNARRVEDWNHGVADYVDPMKG</sequence>
<name>A0A4V1Q486_9AGAR</name>
<dbReference type="AlphaFoldDB" id="A0A4V1Q486"/>
<dbReference type="Gene3D" id="3.40.50.11350">
    <property type="match status" value="1"/>
</dbReference>
<gene>
    <name evidence="4" type="ORF">EST38_g4630</name>
</gene>
<organism evidence="4 5">
    <name type="scientific">Candolleomyces aberdarensis</name>
    <dbReference type="NCBI Taxonomy" id="2316362"/>
    <lineage>
        <taxon>Eukaryota</taxon>
        <taxon>Fungi</taxon>
        <taxon>Dikarya</taxon>
        <taxon>Basidiomycota</taxon>
        <taxon>Agaricomycotina</taxon>
        <taxon>Agaricomycetes</taxon>
        <taxon>Agaricomycetidae</taxon>
        <taxon>Agaricales</taxon>
        <taxon>Agaricineae</taxon>
        <taxon>Psathyrellaceae</taxon>
        <taxon>Candolleomyces</taxon>
    </lineage>
</organism>
<dbReference type="InterPro" id="IPR019378">
    <property type="entry name" value="GDP-Fuc_O-FucTrfase"/>
</dbReference>
<dbReference type="STRING" id="2316362.A0A4V1Q486"/>
<dbReference type="EMBL" id="SDEE01000116">
    <property type="protein sequence ID" value="RXW21218.1"/>
    <property type="molecule type" value="Genomic_DNA"/>
</dbReference>
<keyword evidence="1" id="KW-0808">Transferase</keyword>
<dbReference type="GO" id="GO:0006004">
    <property type="term" value="P:fucose metabolic process"/>
    <property type="evidence" value="ECO:0007669"/>
    <property type="project" value="UniProtKB-KW"/>
</dbReference>